<keyword evidence="2" id="KW-1185">Reference proteome</keyword>
<reference evidence="1 2" key="1">
    <citation type="journal article" date="2009" name="Nature">
        <title>The Sorghum bicolor genome and the diversification of grasses.</title>
        <authorList>
            <person name="Paterson A.H."/>
            <person name="Bowers J.E."/>
            <person name="Bruggmann R."/>
            <person name="Dubchak I."/>
            <person name="Grimwood J."/>
            <person name="Gundlach H."/>
            <person name="Haberer G."/>
            <person name="Hellsten U."/>
            <person name="Mitros T."/>
            <person name="Poliakov A."/>
            <person name="Schmutz J."/>
            <person name="Spannagl M."/>
            <person name="Tang H."/>
            <person name="Wang X."/>
            <person name="Wicker T."/>
            <person name="Bharti A.K."/>
            <person name="Chapman J."/>
            <person name="Feltus F.A."/>
            <person name="Gowik U."/>
            <person name="Grigoriev I.V."/>
            <person name="Lyons E."/>
            <person name="Maher C.A."/>
            <person name="Martis M."/>
            <person name="Narechania A."/>
            <person name="Otillar R.P."/>
            <person name="Penning B.W."/>
            <person name="Salamov A.A."/>
            <person name="Wang Y."/>
            <person name="Zhang L."/>
            <person name="Carpita N.C."/>
            <person name="Freeling M."/>
            <person name="Gingle A.R."/>
            <person name="Hash C.T."/>
            <person name="Keller B."/>
            <person name="Klein P."/>
            <person name="Kresovich S."/>
            <person name="McCann M.C."/>
            <person name="Ming R."/>
            <person name="Peterson D.G."/>
            <person name="Mehboob-ur-Rahman"/>
            <person name="Ware D."/>
            <person name="Westhoff P."/>
            <person name="Mayer K.F."/>
            <person name="Messing J."/>
            <person name="Rokhsar D.S."/>
        </authorList>
    </citation>
    <scope>NUCLEOTIDE SEQUENCE [LARGE SCALE GENOMIC DNA]</scope>
    <source>
        <strain evidence="2">cv. BTx623</strain>
    </source>
</reference>
<gene>
    <name evidence="1" type="ORF">SORBI_3003G125200</name>
</gene>
<dbReference type="Gramene" id="KXG32236">
    <property type="protein sequence ID" value="KXG32236"/>
    <property type="gene ID" value="SORBI_3003G125200"/>
</dbReference>
<dbReference type="InParanoid" id="A0A1B6Q2S9"/>
<evidence type="ECO:0000313" key="1">
    <source>
        <dbReference type="EMBL" id="KXG32236.1"/>
    </source>
</evidence>
<dbReference type="EMBL" id="CM000762">
    <property type="protein sequence ID" value="KXG32236.1"/>
    <property type="molecule type" value="Genomic_DNA"/>
</dbReference>
<proteinExistence type="predicted"/>
<accession>A0A1B6Q2S9</accession>
<sequence>MHQLIKIPHTKDRKITIADPERTDGHRSIQTTLLFLLSSTTSRRQQQRPRRRPQFDQIQNPPVLTAVLDSLPVARRGCSVLNSIPHSCPVLLTRRRSRSIRFLLCCSDGPENSRCALLDRAHICTLGRNFYDVVKDGEGRCRTIEESFFLFY</sequence>
<dbReference type="Proteomes" id="UP000000768">
    <property type="component" value="Chromosome 3"/>
</dbReference>
<evidence type="ECO:0000313" key="2">
    <source>
        <dbReference type="Proteomes" id="UP000000768"/>
    </source>
</evidence>
<protein>
    <submittedName>
        <fullName evidence="1">Uncharacterized protein</fullName>
    </submittedName>
</protein>
<dbReference type="AlphaFoldDB" id="A0A1B6Q2S9"/>
<reference evidence="2" key="2">
    <citation type="journal article" date="2018" name="Plant J.">
        <title>The Sorghum bicolor reference genome: improved assembly, gene annotations, a transcriptome atlas, and signatures of genome organization.</title>
        <authorList>
            <person name="McCormick R.F."/>
            <person name="Truong S.K."/>
            <person name="Sreedasyam A."/>
            <person name="Jenkins J."/>
            <person name="Shu S."/>
            <person name="Sims D."/>
            <person name="Kennedy M."/>
            <person name="Amirebrahimi M."/>
            <person name="Weers B.D."/>
            <person name="McKinley B."/>
            <person name="Mattison A."/>
            <person name="Morishige D.T."/>
            <person name="Grimwood J."/>
            <person name="Schmutz J."/>
            <person name="Mullet J.E."/>
        </authorList>
    </citation>
    <scope>NUCLEOTIDE SEQUENCE [LARGE SCALE GENOMIC DNA]</scope>
    <source>
        <strain evidence="2">cv. BTx623</strain>
    </source>
</reference>
<organism evidence="1 2">
    <name type="scientific">Sorghum bicolor</name>
    <name type="common">Sorghum</name>
    <name type="synonym">Sorghum vulgare</name>
    <dbReference type="NCBI Taxonomy" id="4558"/>
    <lineage>
        <taxon>Eukaryota</taxon>
        <taxon>Viridiplantae</taxon>
        <taxon>Streptophyta</taxon>
        <taxon>Embryophyta</taxon>
        <taxon>Tracheophyta</taxon>
        <taxon>Spermatophyta</taxon>
        <taxon>Magnoliopsida</taxon>
        <taxon>Liliopsida</taxon>
        <taxon>Poales</taxon>
        <taxon>Poaceae</taxon>
        <taxon>PACMAD clade</taxon>
        <taxon>Panicoideae</taxon>
        <taxon>Andropogonodae</taxon>
        <taxon>Andropogoneae</taxon>
        <taxon>Sorghinae</taxon>
        <taxon>Sorghum</taxon>
    </lineage>
</organism>
<name>A0A1B6Q2S9_SORBI</name>